<dbReference type="Gene3D" id="3.90.1200.10">
    <property type="match status" value="1"/>
</dbReference>
<evidence type="ECO:0000313" key="2">
    <source>
        <dbReference type="EMBL" id="MBB5866799.1"/>
    </source>
</evidence>
<accession>A0A841BHZ3</accession>
<sequence>MIPFASGRDADVFALYGKRVLRRYRLGGDVTAEAAMMAHVEAFGFPVPTVFVASGADLVLARIDGPTMLAALVAGDLATAEAARVLADLHRRLHLVPARLSADPAHRVLHLDLHLDNVLLGPDGPVVIDWRDSADGPPELDVAVSALIMAEAAVNPAFNLRRAAGEVLSAFLAEPGMHPLPALAEAVARRTANPALGPAEIALLPLAARLIRSSAAG</sequence>
<gene>
    <name evidence="2" type="ORF">F4553_000178</name>
</gene>
<proteinExistence type="predicted"/>
<evidence type="ECO:0000313" key="3">
    <source>
        <dbReference type="Proteomes" id="UP000587527"/>
    </source>
</evidence>
<dbReference type="InterPro" id="IPR011009">
    <property type="entry name" value="Kinase-like_dom_sf"/>
</dbReference>
<feature type="domain" description="Aminoglycoside phosphotransferase" evidence="1">
    <location>
        <begin position="80"/>
        <end position="164"/>
    </location>
</feature>
<dbReference type="Pfam" id="PF01636">
    <property type="entry name" value="APH"/>
    <property type="match status" value="1"/>
</dbReference>
<reference evidence="2 3" key="1">
    <citation type="submission" date="2020-08" db="EMBL/GenBank/DDBJ databases">
        <title>Sequencing the genomes of 1000 actinobacteria strains.</title>
        <authorList>
            <person name="Klenk H.-P."/>
        </authorList>
    </citation>
    <scope>NUCLEOTIDE SEQUENCE [LARGE SCALE GENOMIC DNA]</scope>
    <source>
        <strain evidence="2 3">DSM 45362</strain>
    </source>
</reference>
<comment type="caution">
    <text evidence="2">The sequence shown here is derived from an EMBL/GenBank/DDBJ whole genome shotgun (WGS) entry which is preliminary data.</text>
</comment>
<name>A0A841BHZ3_9ACTN</name>
<keyword evidence="2" id="KW-0808">Transferase</keyword>
<dbReference type="InterPro" id="IPR002575">
    <property type="entry name" value="Aminoglycoside_PTrfase"/>
</dbReference>
<organism evidence="2 3">
    <name type="scientific">Allocatelliglobosispora scoriae</name>
    <dbReference type="NCBI Taxonomy" id="643052"/>
    <lineage>
        <taxon>Bacteria</taxon>
        <taxon>Bacillati</taxon>
        <taxon>Actinomycetota</taxon>
        <taxon>Actinomycetes</taxon>
        <taxon>Micromonosporales</taxon>
        <taxon>Micromonosporaceae</taxon>
        <taxon>Allocatelliglobosispora</taxon>
    </lineage>
</organism>
<dbReference type="Proteomes" id="UP000587527">
    <property type="component" value="Unassembled WGS sequence"/>
</dbReference>
<dbReference type="RefSeq" id="WP_184830856.1">
    <property type="nucleotide sequence ID" value="NZ_JACHMN010000001.1"/>
</dbReference>
<keyword evidence="3" id="KW-1185">Reference proteome</keyword>
<protein>
    <submittedName>
        <fullName evidence="2">Aminoglycoside phosphotransferase (APT) family kinase protein</fullName>
    </submittedName>
</protein>
<dbReference type="SUPFAM" id="SSF56112">
    <property type="entry name" value="Protein kinase-like (PK-like)"/>
    <property type="match status" value="1"/>
</dbReference>
<dbReference type="EMBL" id="JACHMN010000001">
    <property type="protein sequence ID" value="MBB5866799.1"/>
    <property type="molecule type" value="Genomic_DNA"/>
</dbReference>
<keyword evidence="2" id="KW-0418">Kinase</keyword>
<dbReference type="AlphaFoldDB" id="A0A841BHZ3"/>
<evidence type="ECO:0000259" key="1">
    <source>
        <dbReference type="Pfam" id="PF01636"/>
    </source>
</evidence>
<dbReference type="GO" id="GO:0016301">
    <property type="term" value="F:kinase activity"/>
    <property type="evidence" value="ECO:0007669"/>
    <property type="project" value="UniProtKB-KW"/>
</dbReference>